<evidence type="ECO:0000256" key="2">
    <source>
        <dbReference type="ARBA" id="ARBA00022475"/>
    </source>
</evidence>
<evidence type="ECO:0000256" key="4">
    <source>
        <dbReference type="ARBA" id="ARBA00022692"/>
    </source>
</evidence>
<evidence type="ECO:0000313" key="13">
    <source>
        <dbReference type="Proteomes" id="UP000030765"/>
    </source>
</evidence>
<dbReference type="STRING" id="74873.A0A084VLX5"/>
<evidence type="ECO:0000256" key="7">
    <source>
        <dbReference type="ARBA" id="ARBA00023136"/>
    </source>
</evidence>
<keyword evidence="7 10" id="KW-0472">Membrane</keyword>
<dbReference type="Pfam" id="PF02949">
    <property type="entry name" value="7tm_6"/>
    <property type="match status" value="1"/>
</dbReference>
<dbReference type="GO" id="GO:0005886">
    <property type="term" value="C:plasma membrane"/>
    <property type="evidence" value="ECO:0007669"/>
    <property type="project" value="UniProtKB-SubCell"/>
</dbReference>
<evidence type="ECO:0000256" key="3">
    <source>
        <dbReference type="ARBA" id="ARBA00022606"/>
    </source>
</evidence>
<keyword evidence="4 10" id="KW-0812">Transmembrane</keyword>
<dbReference type="GO" id="GO:0004984">
    <property type="term" value="F:olfactory receptor activity"/>
    <property type="evidence" value="ECO:0007669"/>
    <property type="project" value="InterPro"/>
</dbReference>
<name>A0A084VLX5_ANOSI</name>
<dbReference type="EMBL" id="KE524975">
    <property type="protein sequence ID" value="KFB38969.1"/>
    <property type="molecule type" value="Genomic_DNA"/>
</dbReference>
<feature type="transmembrane region" description="Helical" evidence="10">
    <location>
        <begin position="95"/>
        <end position="122"/>
    </location>
</feature>
<dbReference type="OrthoDB" id="8011344at2759"/>
<gene>
    <name evidence="11" type="ORF">ZHAS_00006427</name>
</gene>
<feature type="transmembrane region" description="Helical" evidence="10">
    <location>
        <begin position="46"/>
        <end position="66"/>
    </location>
</feature>
<dbReference type="GO" id="GO:0007165">
    <property type="term" value="P:signal transduction"/>
    <property type="evidence" value="ECO:0007669"/>
    <property type="project" value="UniProtKB-KW"/>
</dbReference>
<dbReference type="Proteomes" id="UP000030765">
    <property type="component" value="Unassembled WGS sequence"/>
</dbReference>
<comment type="subcellular location">
    <subcellularLocation>
        <location evidence="1">Cell membrane</location>
        <topology evidence="1">Multi-pass membrane protein</topology>
    </subcellularLocation>
</comment>
<organism evidence="11">
    <name type="scientific">Anopheles sinensis</name>
    <name type="common">Mosquito</name>
    <dbReference type="NCBI Taxonomy" id="74873"/>
    <lineage>
        <taxon>Eukaryota</taxon>
        <taxon>Metazoa</taxon>
        <taxon>Ecdysozoa</taxon>
        <taxon>Arthropoda</taxon>
        <taxon>Hexapoda</taxon>
        <taxon>Insecta</taxon>
        <taxon>Pterygota</taxon>
        <taxon>Neoptera</taxon>
        <taxon>Endopterygota</taxon>
        <taxon>Diptera</taxon>
        <taxon>Nematocera</taxon>
        <taxon>Culicoidea</taxon>
        <taxon>Culicidae</taxon>
        <taxon>Anophelinae</taxon>
        <taxon>Anopheles</taxon>
    </lineage>
</organism>
<keyword evidence="13" id="KW-1185">Reference proteome</keyword>
<evidence type="ECO:0000256" key="9">
    <source>
        <dbReference type="ARBA" id="ARBA00023224"/>
    </source>
</evidence>
<accession>A0A084VLX5</accession>
<evidence type="ECO:0000256" key="1">
    <source>
        <dbReference type="ARBA" id="ARBA00004651"/>
    </source>
</evidence>
<keyword evidence="3" id="KW-0716">Sensory transduction</keyword>
<dbReference type="InterPro" id="IPR004117">
    <property type="entry name" value="7tm6_olfct_rcpt"/>
</dbReference>
<keyword evidence="8" id="KW-0675">Receptor</keyword>
<dbReference type="AlphaFoldDB" id="A0A084VLX5"/>
<evidence type="ECO:0000313" key="12">
    <source>
        <dbReference type="EnsemblMetazoa" id="ASIC006427-PA"/>
    </source>
</evidence>
<feature type="transmembrane region" description="Helical" evidence="10">
    <location>
        <begin position="20"/>
        <end position="40"/>
    </location>
</feature>
<proteinExistence type="predicted"/>
<evidence type="ECO:0000256" key="10">
    <source>
        <dbReference type="SAM" id="Phobius"/>
    </source>
</evidence>
<keyword evidence="2" id="KW-1003">Cell membrane</keyword>
<evidence type="ECO:0000313" key="11">
    <source>
        <dbReference type="EMBL" id="KFB38969.1"/>
    </source>
</evidence>
<dbReference type="EMBL" id="ATLV01014570">
    <property type="status" value="NOT_ANNOTATED_CDS"/>
    <property type="molecule type" value="Genomic_DNA"/>
</dbReference>
<sequence length="193" mass="22637">MVYTIHMEENFYNVPIRTSLLEYLLFSFCMIWTCYLGAYVSGTKLMALFNFISYCIVYFHLVVIKIEETTRTKSIRENEKTIVMMHCKALRCAELMISITAPVLLQQLILCVLIWSTMLLYFTVSSAQVARAIYNCKWEQQPPNTMKYLQLILLRAQKHVGITAGRFCLVDMEQFRKLVNTTYSVYIVLKDQF</sequence>
<dbReference type="VEuPathDB" id="VectorBase:ASIS024398"/>
<evidence type="ECO:0000256" key="8">
    <source>
        <dbReference type="ARBA" id="ARBA00023170"/>
    </source>
</evidence>
<evidence type="ECO:0000256" key="5">
    <source>
        <dbReference type="ARBA" id="ARBA00022725"/>
    </source>
</evidence>
<dbReference type="GO" id="GO:0005549">
    <property type="term" value="F:odorant binding"/>
    <property type="evidence" value="ECO:0007669"/>
    <property type="project" value="InterPro"/>
</dbReference>
<keyword evidence="6 10" id="KW-1133">Transmembrane helix</keyword>
<dbReference type="PANTHER" id="PTHR21137">
    <property type="entry name" value="ODORANT RECEPTOR"/>
    <property type="match status" value="1"/>
</dbReference>
<dbReference type="VEuPathDB" id="VectorBase:ASIC006427"/>
<reference evidence="11 13" key="1">
    <citation type="journal article" date="2014" name="BMC Genomics">
        <title>Genome sequence of Anopheles sinensis provides insight into genetics basis of mosquito competence for malaria parasites.</title>
        <authorList>
            <person name="Zhou D."/>
            <person name="Zhang D."/>
            <person name="Ding G."/>
            <person name="Shi L."/>
            <person name="Hou Q."/>
            <person name="Ye Y."/>
            <person name="Xu Y."/>
            <person name="Zhou H."/>
            <person name="Xiong C."/>
            <person name="Li S."/>
            <person name="Yu J."/>
            <person name="Hong S."/>
            <person name="Yu X."/>
            <person name="Zou P."/>
            <person name="Chen C."/>
            <person name="Chang X."/>
            <person name="Wang W."/>
            <person name="Lv Y."/>
            <person name="Sun Y."/>
            <person name="Ma L."/>
            <person name="Shen B."/>
            <person name="Zhu C."/>
        </authorList>
    </citation>
    <scope>NUCLEOTIDE SEQUENCE [LARGE SCALE GENOMIC DNA]</scope>
</reference>
<dbReference type="EnsemblMetazoa" id="ASIC006427-RA">
    <property type="protein sequence ID" value="ASIC006427-PA"/>
    <property type="gene ID" value="ASIC006427"/>
</dbReference>
<evidence type="ECO:0000256" key="6">
    <source>
        <dbReference type="ARBA" id="ARBA00022989"/>
    </source>
</evidence>
<reference evidence="12" key="2">
    <citation type="submission" date="2020-05" db="UniProtKB">
        <authorList>
            <consortium name="EnsemblMetazoa"/>
        </authorList>
    </citation>
    <scope>IDENTIFICATION</scope>
</reference>
<keyword evidence="9" id="KW-0807">Transducer</keyword>
<keyword evidence="5" id="KW-0552">Olfaction</keyword>
<dbReference type="PANTHER" id="PTHR21137:SF35">
    <property type="entry name" value="ODORANT RECEPTOR 19A-RELATED"/>
    <property type="match status" value="1"/>
</dbReference>
<protein>
    <submittedName>
        <fullName evidence="11">AGAP009397-PA-like protein</fullName>
    </submittedName>
</protein>